<dbReference type="PANTHER" id="PTHR21581">
    <property type="entry name" value="D-ALANYL-D-ALANINE CARBOXYPEPTIDASE"/>
    <property type="match status" value="1"/>
</dbReference>
<keyword evidence="2" id="KW-0732">Signal</keyword>
<dbReference type="Proteomes" id="UP000191094">
    <property type="component" value="Unassembled WGS sequence"/>
</dbReference>
<evidence type="ECO:0000256" key="4">
    <source>
        <dbReference type="ARBA" id="ARBA00022960"/>
    </source>
</evidence>
<feature type="region of interest" description="Disordered" evidence="10">
    <location>
        <begin position="22"/>
        <end position="41"/>
    </location>
</feature>
<evidence type="ECO:0000256" key="9">
    <source>
        <dbReference type="RuleBase" id="RU004016"/>
    </source>
</evidence>
<dbReference type="GO" id="GO:0009252">
    <property type="term" value="P:peptidoglycan biosynthetic process"/>
    <property type="evidence" value="ECO:0007669"/>
    <property type="project" value="UniProtKB-KW"/>
</dbReference>
<dbReference type="EMBL" id="MUYT01000012">
    <property type="protein sequence ID" value="OOS19892.1"/>
    <property type="molecule type" value="Genomic_DNA"/>
</dbReference>
<feature type="domain" description="Peptidase S11 D-alanyl-D-alanine carboxypeptidase A N-terminal" evidence="11">
    <location>
        <begin position="100"/>
        <end position="324"/>
    </location>
</feature>
<feature type="active site" description="Proton acceptor" evidence="7">
    <location>
        <position position="130"/>
    </location>
</feature>
<evidence type="ECO:0000256" key="3">
    <source>
        <dbReference type="ARBA" id="ARBA00022801"/>
    </source>
</evidence>
<keyword evidence="3" id="KW-0378">Hydrolase</keyword>
<dbReference type="PANTHER" id="PTHR21581:SF26">
    <property type="entry name" value="D-ALANYL-D-ALANINE ENDOPEPTIDASE"/>
    <property type="match status" value="1"/>
</dbReference>
<accession>A0A1T0CC28</accession>
<evidence type="ECO:0000256" key="6">
    <source>
        <dbReference type="ARBA" id="ARBA00023316"/>
    </source>
</evidence>
<name>A0A1T0CC28_9GAMM</name>
<dbReference type="GO" id="GO:0008360">
    <property type="term" value="P:regulation of cell shape"/>
    <property type="evidence" value="ECO:0007669"/>
    <property type="project" value="UniProtKB-KW"/>
</dbReference>
<sequence length="346" mass="37842">MILVGVVCLSTTAQAGLSINGVDQSSHQASPQTSQGRIAWGGSDNLERARSIMYNNSDGGTGYGGKNTDANNITAYSYPSEPRNFANYNAFEELAISTGSRGVMVYDLSTGRSIYEKNAHQSRPIASISKIMTAIVLLDAEQNMGEEIVLEPIDFVGPKKASSRLQSGDRMNRAELILMMLMKSENPAAKTLARHYPGGYGAFIQAMNQKAQSLGMTSTYFGDPTGLDKRNVASPSDLVKLVQAAGQYDVIRSFSTTPKYDFYVSNYSSGNRRYYATNTNYLVKDKLYPIGISKTGFISEAGRCVVMETRINNRPAVVVLLGADSSAIRWRDAENIIQSLSMRRYT</sequence>
<dbReference type="InterPro" id="IPR001967">
    <property type="entry name" value="Peptidase_S11_N"/>
</dbReference>
<comment type="caution">
    <text evidence="12">The sequence shown here is derived from an EMBL/GenBank/DDBJ whole genome shotgun (WGS) entry which is preliminary data.</text>
</comment>
<evidence type="ECO:0000313" key="13">
    <source>
        <dbReference type="Proteomes" id="UP000191094"/>
    </source>
</evidence>
<dbReference type="GO" id="GO:0006508">
    <property type="term" value="P:proteolysis"/>
    <property type="evidence" value="ECO:0007669"/>
    <property type="project" value="InterPro"/>
</dbReference>
<evidence type="ECO:0000313" key="12">
    <source>
        <dbReference type="EMBL" id="OOS19892.1"/>
    </source>
</evidence>
<keyword evidence="6" id="KW-0961">Cell wall biogenesis/degradation</keyword>
<evidence type="ECO:0000256" key="7">
    <source>
        <dbReference type="PIRSR" id="PIRSR618044-1"/>
    </source>
</evidence>
<feature type="binding site" evidence="8">
    <location>
        <position position="294"/>
    </location>
    <ligand>
        <name>substrate</name>
    </ligand>
</feature>
<reference evidence="12 13" key="1">
    <citation type="submission" date="2017-02" db="EMBL/GenBank/DDBJ databases">
        <title>Draft genome sequence of Moraxella lincolnii CCUG 9405T type strain.</title>
        <authorList>
            <person name="Salva-Serra F."/>
            <person name="Engstrom-Jakobsson H."/>
            <person name="Thorell K."/>
            <person name="Jaen-Luchoro D."/>
            <person name="Gonzales-Siles L."/>
            <person name="Karlsson R."/>
            <person name="Yazdan S."/>
            <person name="Boulund F."/>
            <person name="Johnning A."/>
            <person name="Engstrand L."/>
            <person name="Kristiansson E."/>
            <person name="Moore E."/>
        </authorList>
    </citation>
    <scope>NUCLEOTIDE SEQUENCE [LARGE SCALE GENOMIC DNA]</scope>
    <source>
        <strain evidence="12 13">CCUG 9405</strain>
    </source>
</reference>
<evidence type="ECO:0000256" key="5">
    <source>
        <dbReference type="ARBA" id="ARBA00022984"/>
    </source>
</evidence>
<evidence type="ECO:0000256" key="10">
    <source>
        <dbReference type="SAM" id="MobiDB-lite"/>
    </source>
</evidence>
<dbReference type="InterPro" id="IPR018044">
    <property type="entry name" value="Peptidase_S11"/>
</dbReference>
<evidence type="ECO:0000259" key="11">
    <source>
        <dbReference type="Pfam" id="PF00768"/>
    </source>
</evidence>
<protein>
    <submittedName>
        <fullName evidence="12">Peptidase S11</fullName>
    </submittedName>
</protein>
<dbReference type="GO" id="GO:0009002">
    <property type="term" value="F:serine-type D-Ala-D-Ala carboxypeptidase activity"/>
    <property type="evidence" value="ECO:0007669"/>
    <property type="project" value="InterPro"/>
</dbReference>
<dbReference type="AlphaFoldDB" id="A0A1T0CC28"/>
<dbReference type="Pfam" id="PF00768">
    <property type="entry name" value="Peptidase_S11"/>
    <property type="match status" value="1"/>
</dbReference>
<feature type="active site" evidence="7">
    <location>
        <position position="184"/>
    </location>
</feature>
<feature type="active site" description="Acyl-ester intermediate" evidence="7">
    <location>
        <position position="127"/>
    </location>
</feature>
<dbReference type="OrthoDB" id="5688590at2"/>
<organism evidence="12 13">
    <name type="scientific">Lwoffella lincolnii</name>
    <dbReference type="NCBI Taxonomy" id="90241"/>
    <lineage>
        <taxon>Bacteria</taxon>
        <taxon>Pseudomonadati</taxon>
        <taxon>Pseudomonadota</taxon>
        <taxon>Gammaproteobacteria</taxon>
        <taxon>Moraxellales</taxon>
        <taxon>Moraxellaceae</taxon>
        <taxon>Lwoffella</taxon>
    </lineage>
</organism>
<evidence type="ECO:0000256" key="8">
    <source>
        <dbReference type="PIRSR" id="PIRSR618044-2"/>
    </source>
</evidence>
<dbReference type="InterPro" id="IPR012338">
    <property type="entry name" value="Beta-lactam/transpept-like"/>
</dbReference>
<gene>
    <name evidence="12" type="ORF">B0682_07695</name>
</gene>
<evidence type="ECO:0000256" key="2">
    <source>
        <dbReference type="ARBA" id="ARBA00022729"/>
    </source>
</evidence>
<dbReference type="Gene3D" id="3.40.710.10">
    <property type="entry name" value="DD-peptidase/beta-lactamase superfamily"/>
    <property type="match status" value="1"/>
</dbReference>
<proteinExistence type="inferred from homology"/>
<keyword evidence="4" id="KW-0133">Cell shape</keyword>
<dbReference type="GO" id="GO:0071555">
    <property type="term" value="P:cell wall organization"/>
    <property type="evidence" value="ECO:0007669"/>
    <property type="project" value="UniProtKB-KW"/>
</dbReference>
<keyword evidence="5" id="KW-0573">Peptidoglycan synthesis</keyword>
<dbReference type="SUPFAM" id="SSF56601">
    <property type="entry name" value="beta-lactamase/transpeptidase-like"/>
    <property type="match status" value="1"/>
</dbReference>
<dbReference type="PRINTS" id="PR00725">
    <property type="entry name" value="DADACBPTASE1"/>
</dbReference>
<evidence type="ECO:0000256" key="1">
    <source>
        <dbReference type="ARBA" id="ARBA00007164"/>
    </source>
</evidence>
<keyword evidence="13" id="KW-1185">Reference proteome</keyword>
<comment type="similarity">
    <text evidence="1 9">Belongs to the peptidase S11 family.</text>
</comment>
<feature type="compositionally biased region" description="Polar residues" evidence="10">
    <location>
        <begin position="22"/>
        <end position="36"/>
    </location>
</feature>